<dbReference type="STRING" id="947013.SAMN04488109_4889"/>
<keyword evidence="6" id="KW-1185">Reference proteome</keyword>
<keyword evidence="3" id="KW-0804">Transcription</keyword>
<evidence type="ECO:0000256" key="1">
    <source>
        <dbReference type="ARBA" id="ARBA00023015"/>
    </source>
</evidence>
<feature type="domain" description="HTH araC/xylS-type" evidence="4">
    <location>
        <begin position="226"/>
        <end position="323"/>
    </location>
</feature>
<dbReference type="InterPro" id="IPR018062">
    <property type="entry name" value="HTH_AraC-typ_CS"/>
</dbReference>
<keyword evidence="2 5" id="KW-0238">DNA-binding</keyword>
<dbReference type="InterPro" id="IPR009057">
    <property type="entry name" value="Homeodomain-like_sf"/>
</dbReference>
<gene>
    <name evidence="5" type="ORF">SAMN04488109_4889</name>
</gene>
<dbReference type="GO" id="GO:0003700">
    <property type="term" value="F:DNA-binding transcription factor activity"/>
    <property type="evidence" value="ECO:0007669"/>
    <property type="project" value="InterPro"/>
</dbReference>
<evidence type="ECO:0000313" key="6">
    <source>
        <dbReference type="Proteomes" id="UP000184212"/>
    </source>
</evidence>
<accession>A0A1M5UST4</accession>
<dbReference type="SMART" id="SM00342">
    <property type="entry name" value="HTH_ARAC"/>
    <property type="match status" value="1"/>
</dbReference>
<dbReference type="Gene3D" id="1.10.10.60">
    <property type="entry name" value="Homeodomain-like"/>
    <property type="match status" value="2"/>
</dbReference>
<keyword evidence="1" id="KW-0805">Transcription regulation</keyword>
<dbReference type="PROSITE" id="PS01124">
    <property type="entry name" value="HTH_ARAC_FAMILY_2"/>
    <property type="match status" value="1"/>
</dbReference>
<dbReference type="Proteomes" id="UP000184212">
    <property type="component" value="Unassembled WGS sequence"/>
</dbReference>
<dbReference type="AlphaFoldDB" id="A0A1M5UST4"/>
<reference evidence="5 6" key="1">
    <citation type="submission" date="2016-11" db="EMBL/GenBank/DDBJ databases">
        <authorList>
            <person name="Jaros S."/>
            <person name="Januszkiewicz K."/>
            <person name="Wedrychowicz H."/>
        </authorList>
    </citation>
    <scope>NUCLEOTIDE SEQUENCE [LARGE SCALE GENOMIC DNA]</scope>
    <source>
        <strain evidence="5 6">DSM 24574</strain>
    </source>
</reference>
<dbReference type="InterPro" id="IPR053142">
    <property type="entry name" value="PchR_regulatory_protein"/>
</dbReference>
<dbReference type="RefSeq" id="WP_073139358.1">
    <property type="nucleotide sequence ID" value="NZ_FQWQ01000003.1"/>
</dbReference>
<organism evidence="5 6">
    <name type="scientific">Chryseolinea serpens</name>
    <dbReference type="NCBI Taxonomy" id="947013"/>
    <lineage>
        <taxon>Bacteria</taxon>
        <taxon>Pseudomonadati</taxon>
        <taxon>Bacteroidota</taxon>
        <taxon>Cytophagia</taxon>
        <taxon>Cytophagales</taxon>
        <taxon>Fulvivirgaceae</taxon>
        <taxon>Chryseolinea</taxon>
    </lineage>
</organism>
<evidence type="ECO:0000259" key="4">
    <source>
        <dbReference type="PROSITE" id="PS01124"/>
    </source>
</evidence>
<sequence>MPNLYAVTQQDVMSFTKHAEALPQGGDYEHVVSQSALSGVYSEKVITAPHYQIRDIRAEFSQTLKVDFEDSRMEDYVNLCMCMAGTEYEIRFDSSKIRSRLQASRYHFNYIPDSRYQLVLPQKVRTVHLAMNRDYYTNLLDTFEIPTTDLQKNLRREEPFNSGPIHAGTAMKNIFVDLFSTPLTGKIKELYVESKVMEIVALQVGEKLTVGKNLQALRKKDRDTFHDLKTYLDHALTEEHSLKSLSTQFGLNEFKLKKGFRELFGTSVFDYLLDQRLALGKSLLQEGGFRVNEVAARIGYKNANHFSTAFKQKFGLTPKDVKK</sequence>
<dbReference type="EMBL" id="FQWQ01000003">
    <property type="protein sequence ID" value="SHH66031.1"/>
    <property type="molecule type" value="Genomic_DNA"/>
</dbReference>
<name>A0A1M5UST4_9BACT</name>
<dbReference type="PANTHER" id="PTHR47893:SF1">
    <property type="entry name" value="REGULATORY PROTEIN PCHR"/>
    <property type="match status" value="1"/>
</dbReference>
<protein>
    <submittedName>
        <fullName evidence="5">AraC-type DNA-binding protein</fullName>
    </submittedName>
</protein>
<evidence type="ECO:0000256" key="3">
    <source>
        <dbReference type="ARBA" id="ARBA00023163"/>
    </source>
</evidence>
<dbReference type="InterPro" id="IPR020449">
    <property type="entry name" value="Tscrpt_reg_AraC-type_HTH"/>
</dbReference>
<dbReference type="OrthoDB" id="799767at2"/>
<proteinExistence type="predicted"/>
<dbReference type="PROSITE" id="PS00041">
    <property type="entry name" value="HTH_ARAC_FAMILY_1"/>
    <property type="match status" value="1"/>
</dbReference>
<dbReference type="InterPro" id="IPR018060">
    <property type="entry name" value="HTH_AraC"/>
</dbReference>
<dbReference type="PRINTS" id="PR00032">
    <property type="entry name" value="HTHARAC"/>
</dbReference>
<dbReference type="Pfam" id="PF12833">
    <property type="entry name" value="HTH_18"/>
    <property type="match status" value="1"/>
</dbReference>
<dbReference type="SUPFAM" id="SSF46689">
    <property type="entry name" value="Homeodomain-like"/>
    <property type="match status" value="1"/>
</dbReference>
<dbReference type="GO" id="GO:0043565">
    <property type="term" value="F:sequence-specific DNA binding"/>
    <property type="evidence" value="ECO:0007669"/>
    <property type="project" value="InterPro"/>
</dbReference>
<dbReference type="PANTHER" id="PTHR47893">
    <property type="entry name" value="REGULATORY PROTEIN PCHR"/>
    <property type="match status" value="1"/>
</dbReference>
<evidence type="ECO:0000256" key="2">
    <source>
        <dbReference type="ARBA" id="ARBA00023125"/>
    </source>
</evidence>
<evidence type="ECO:0000313" key="5">
    <source>
        <dbReference type="EMBL" id="SHH66031.1"/>
    </source>
</evidence>